<keyword evidence="3" id="KW-1185">Reference proteome</keyword>
<reference evidence="2 3" key="1">
    <citation type="journal article" date="2020" name="ISME J.">
        <title>Comparative genomics reveals insights into cyanobacterial evolution and habitat adaptation.</title>
        <authorList>
            <person name="Chen M.Y."/>
            <person name="Teng W.K."/>
            <person name="Zhao L."/>
            <person name="Hu C.X."/>
            <person name="Zhou Y.K."/>
            <person name="Han B.P."/>
            <person name="Song L.R."/>
            <person name="Shu W.S."/>
        </authorList>
    </citation>
    <scope>NUCLEOTIDE SEQUENCE [LARGE SCALE GENOMIC DNA]</scope>
    <source>
        <strain evidence="2 3">FACHB-159</strain>
    </source>
</reference>
<feature type="transmembrane region" description="Helical" evidence="1">
    <location>
        <begin position="65"/>
        <end position="87"/>
    </location>
</feature>
<protein>
    <recommendedName>
        <fullName evidence="4">SMODS and SLOG-associating 2TM effector domain-containing protein</fullName>
    </recommendedName>
</protein>
<evidence type="ECO:0000256" key="1">
    <source>
        <dbReference type="SAM" id="Phobius"/>
    </source>
</evidence>
<dbReference type="Proteomes" id="UP000637383">
    <property type="component" value="Unassembled WGS sequence"/>
</dbReference>
<keyword evidence="1" id="KW-0812">Transmembrane</keyword>
<keyword evidence="1" id="KW-1133">Transmembrane helix</keyword>
<sequence>MSPEMDSLKPGDLKKRIERYRDSYEARFKRNQYTNNTIIGASIILTILIAISGTSPVFKDSQNPWANPLGVSAAAWLGLISTALLSVQKLYNVQEKIAFYPGYIVQAEELIEDLDAVKTEEDLQKIRDRFRKMRAEEATKRPIENSPS</sequence>
<evidence type="ECO:0008006" key="4">
    <source>
        <dbReference type="Google" id="ProtNLM"/>
    </source>
</evidence>
<name>A0ABR8K234_9NOSO</name>
<keyword evidence="1" id="KW-0472">Membrane</keyword>
<feature type="transmembrane region" description="Helical" evidence="1">
    <location>
        <begin position="33"/>
        <end position="53"/>
    </location>
</feature>
<comment type="caution">
    <text evidence="2">The sequence shown here is derived from an EMBL/GenBank/DDBJ whole genome shotgun (WGS) entry which is preliminary data.</text>
</comment>
<evidence type="ECO:0000313" key="3">
    <source>
        <dbReference type="Proteomes" id="UP000637383"/>
    </source>
</evidence>
<proteinExistence type="predicted"/>
<gene>
    <name evidence="2" type="ORF">H6H03_01970</name>
</gene>
<evidence type="ECO:0000313" key="2">
    <source>
        <dbReference type="EMBL" id="MBD2732683.1"/>
    </source>
</evidence>
<dbReference type="EMBL" id="JACJTU010000001">
    <property type="protein sequence ID" value="MBD2732683.1"/>
    <property type="molecule type" value="Genomic_DNA"/>
</dbReference>
<accession>A0ABR8K234</accession>
<organism evidence="2 3">
    <name type="scientific">Nostoc paludosum FACHB-159</name>
    <dbReference type="NCBI Taxonomy" id="2692908"/>
    <lineage>
        <taxon>Bacteria</taxon>
        <taxon>Bacillati</taxon>
        <taxon>Cyanobacteriota</taxon>
        <taxon>Cyanophyceae</taxon>
        <taxon>Nostocales</taxon>
        <taxon>Nostocaceae</taxon>
        <taxon>Nostoc</taxon>
    </lineage>
</organism>